<gene>
    <name evidence="1" type="ORF">PoMZ_06048</name>
</gene>
<dbReference type="EMBL" id="CP034209">
    <property type="protein sequence ID" value="QBZ64352.1"/>
    <property type="molecule type" value="Genomic_DNA"/>
</dbReference>
<dbReference type="AlphaFoldDB" id="A0A4P7NQ87"/>
<sequence>MSRFKHGGVVDYTLFLKLGLDEDVDEAFKQIGDRIPFTKHLDMAACSRSAWQGRLFTSDASDDKTASEFVKLFELSQASCTIVARARSKS</sequence>
<dbReference type="Proteomes" id="UP000294847">
    <property type="component" value="Chromosome 6"/>
</dbReference>
<proteinExistence type="predicted"/>
<accession>A0A4P7NQ87</accession>
<protein>
    <submittedName>
        <fullName evidence="1">Uncharacterized protein</fullName>
    </submittedName>
</protein>
<evidence type="ECO:0000313" key="2">
    <source>
        <dbReference type="Proteomes" id="UP000294847"/>
    </source>
</evidence>
<evidence type="ECO:0000313" key="1">
    <source>
        <dbReference type="EMBL" id="QBZ64352.1"/>
    </source>
</evidence>
<name>A0A4P7NQ87_PYROR</name>
<organism evidence="1 2">
    <name type="scientific">Pyricularia oryzae</name>
    <name type="common">Rice blast fungus</name>
    <name type="synonym">Magnaporthe oryzae</name>
    <dbReference type="NCBI Taxonomy" id="318829"/>
    <lineage>
        <taxon>Eukaryota</taxon>
        <taxon>Fungi</taxon>
        <taxon>Dikarya</taxon>
        <taxon>Ascomycota</taxon>
        <taxon>Pezizomycotina</taxon>
        <taxon>Sordariomycetes</taxon>
        <taxon>Sordariomycetidae</taxon>
        <taxon>Magnaporthales</taxon>
        <taxon>Pyriculariaceae</taxon>
        <taxon>Pyricularia</taxon>
    </lineage>
</organism>
<reference evidence="1 2" key="1">
    <citation type="journal article" date="2019" name="Mol. Biol. Evol.">
        <title>Blast fungal genomes show frequent chromosomal changes, gene gains and losses, and effector gene turnover.</title>
        <authorList>
            <person name="Gomez Luciano L.B."/>
            <person name="Jason Tsai I."/>
            <person name="Chuma I."/>
            <person name="Tosa Y."/>
            <person name="Chen Y.H."/>
            <person name="Li J.Y."/>
            <person name="Li M.Y."/>
            <person name="Jade Lu M.Y."/>
            <person name="Nakayashiki H."/>
            <person name="Li W.H."/>
        </authorList>
    </citation>
    <scope>NUCLEOTIDE SEQUENCE [LARGE SCALE GENOMIC DNA]</scope>
    <source>
        <strain evidence="1">MZ5-1-6</strain>
    </source>
</reference>